<evidence type="ECO:0000313" key="3">
    <source>
        <dbReference type="Proteomes" id="UP000008281"/>
    </source>
</evidence>
<sequence length="202" mass="23163">MSSRSATNLERLLASINLYEDDAVLTPEPLIAASHRSAFNFNQIPPPCQDDADSQNEEKSEDEFFTASQGTTDSSSSEDVPLTVELLTSGTQVQTAIGTRYLRMLLFLFKIINFRNVWNVDMESRRKRLTKRLPRLRSSRVPIKKNEILSDLSASSDLVFQYDSTSDGLDAYHERERNKKRKMKKRQDGIDEKRGIEKEKKN</sequence>
<dbReference type="AlphaFoldDB" id="E3MAX3"/>
<name>E3MAX3_CAERE</name>
<dbReference type="InParanoid" id="E3MAX3"/>
<dbReference type="OrthoDB" id="10266480at2759"/>
<feature type="region of interest" description="Disordered" evidence="1">
    <location>
        <begin position="42"/>
        <end position="77"/>
    </location>
</feature>
<evidence type="ECO:0000313" key="2">
    <source>
        <dbReference type="EMBL" id="EFO97360.1"/>
    </source>
</evidence>
<dbReference type="EMBL" id="DS268432">
    <property type="protein sequence ID" value="EFO97360.1"/>
    <property type="molecule type" value="Genomic_DNA"/>
</dbReference>
<protein>
    <submittedName>
        <fullName evidence="2">Uncharacterized protein</fullName>
    </submittedName>
</protein>
<dbReference type="FunCoup" id="E3MAX3">
    <property type="interactions" value="1115"/>
</dbReference>
<dbReference type="HOGENOM" id="CLU_1511952_0_0_1"/>
<feature type="compositionally biased region" description="Basic and acidic residues" evidence="1">
    <location>
        <begin position="186"/>
        <end position="202"/>
    </location>
</feature>
<dbReference type="Proteomes" id="UP000008281">
    <property type="component" value="Unassembled WGS sequence"/>
</dbReference>
<keyword evidence="3" id="KW-1185">Reference proteome</keyword>
<feature type="compositionally biased region" description="Acidic residues" evidence="1">
    <location>
        <begin position="50"/>
        <end position="64"/>
    </location>
</feature>
<reference evidence="2" key="1">
    <citation type="submission" date="2007-07" db="EMBL/GenBank/DDBJ databases">
        <title>PCAP assembly of the Caenorhabditis remanei genome.</title>
        <authorList>
            <consortium name="The Caenorhabditis remanei Sequencing Consortium"/>
            <person name="Wilson R.K."/>
        </authorList>
    </citation>
    <scope>NUCLEOTIDE SEQUENCE [LARGE SCALE GENOMIC DNA]</scope>
    <source>
        <strain evidence="2">PB4641</strain>
    </source>
</reference>
<organism evidence="3">
    <name type="scientific">Caenorhabditis remanei</name>
    <name type="common">Caenorhabditis vulgaris</name>
    <dbReference type="NCBI Taxonomy" id="31234"/>
    <lineage>
        <taxon>Eukaryota</taxon>
        <taxon>Metazoa</taxon>
        <taxon>Ecdysozoa</taxon>
        <taxon>Nematoda</taxon>
        <taxon>Chromadorea</taxon>
        <taxon>Rhabditida</taxon>
        <taxon>Rhabditina</taxon>
        <taxon>Rhabditomorpha</taxon>
        <taxon>Rhabditoidea</taxon>
        <taxon>Rhabditidae</taxon>
        <taxon>Peloderinae</taxon>
        <taxon>Caenorhabditis</taxon>
    </lineage>
</organism>
<proteinExistence type="predicted"/>
<accession>E3MAX3</accession>
<gene>
    <name evidence="2" type="ORF">CRE_16647</name>
</gene>
<feature type="region of interest" description="Disordered" evidence="1">
    <location>
        <begin position="170"/>
        <end position="202"/>
    </location>
</feature>
<feature type="compositionally biased region" description="Polar residues" evidence="1">
    <location>
        <begin position="66"/>
        <end position="77"/>
    </location>
</feature>
<evidence type="ECO:0000256" key="1">
    <source>
        <dbReference type="SAM" id="MobiDB-lite"/>
    </source>
</evidence>
<dbReference type="OMA" id="PRTIWNT"/>
<dbReference type="STRING" id="31234.E3MAX3"/>
<dbReference type="eggNOG" id="ENOG502TIA3">
    <property type="taxonomic scope" value="Eukaryota"/>
</dbReference>